<evidence type="ECO:0000313" key="2">
    <source>
        <dbReference type="EMBL" id="KZP14770.1"/>
    </source>
</evidence>
<name>A0A166DJ31_9AGAM</name>
<organism evidence="2 4">
    <name type="scientific">Athelia psychrophila</name>
    <dbReference type="NCBI Taxonomy" id="1759441"/>
    <lineage>
        <taxon>Eukaryota</taxon>
        <taxon>Fungi</taxon>
        <taxon>Dikarya</taxon>
        <taxon>Basidiomycota</taxon>
        <taxon>Agaricomycotina</taxon>
        <taxon>Agaricomycetes</taxon>
        <taxon>Agaricomycetidae</taxon>
        <taxon>Atheliales</taxon>
        <taxon>Atheliaceae</taxon>
        <taxon>Athelia</taxon>
    </lineage>
</organism>
<gene>
    <name evidence="3" type="ORF">FIBSPDRAFT_858896</name>
    <name evidence="2" type="ORF">FIBSPDRAFT_867897</name>
</gene>
<dbReference type="Proteomes" id="UP000076532">
    <property type="component" value="Unassembled WGS sequence"/>
</dbReference>
<dbReference type="AlphaFoldDB" id="A0A166DJ31"/>
<evidence type="ECO:0000313" key="3">
    <source>
        <dbReference type="EMBL" id="KZP23236.1"/>
    </source>
</evidence>
<evidence type="ECO:0000313" key="4">
    <source>
        <dbReference type="Proteomes" id="UP000076532"/>
    </source>
</evidence>
<dbReference type="EMBL" id="KV417612">
    <property type="protein sequence ID" value="KZP14770.1"/>
    <property type="molecule type" value="Genomic_DNA"/>
</dbReference>
<sequence>MNATAQPPSLPGGAYPIATQVFPAHFSPAEFSSRYFVTGLPQTSLRSLFHYPGYTQAVCVRTRRSSPSRKRCSSRSASSCSQHPLSNLGPVDVVTGDKDFSTRACSTSSRS</sequence>
<feature type="region of interest" description="Disordered" evidence="1">
    <location>
        <begin position="68"/>
        <end position="111"/>
    </location>
</feature>
<proteinExistence type="predicted"/>
<reference evidence="2 4" key="1">
    <citation type="journal article" date="2016" name="Mol. Biol. Evol.">
        <title>Comparative Genomics of Early-Diverging Mushroom-Forming Fungi Provides Insights into the Origins of Lignocellulose Decay Capabilities.</title>
        <authorList>
            <person name="Nagy L.G."/>
            <person name="Riley R."/>
            <person name="Tritt A."/>
            <person name="Adam C."/>
            <person name="Daum C."/>
            <person name="Floudas D."/>
            <person name="Sun H."/>
            <person name="Yadav J.S."/>
            <person name="Pangilinan J."/>
            <person name="Larsson K.H."/>
            <person name="Matsuura K."/>
            <person name="Barry K."/>
            <person name="Labutti K."/>
            <person name="Kuo R."/>
            <person name="Ohm R.A."/>
            <person name="Bhattacharya S.S."/>
            <person name="Shirouzu T."/>
            <person name="Yoshinaga Y."/>
            <person name="Martin F.M."/>
            <person name="Grigoriev I.V."/>
            <person name="Hibbett D.S."/>
        </authorList>
    </citation>
    <scope>NUCLEOTIDE SEQUENCE [LARGE SCALE GENOMIC DNA]</scope>
    <source>
        <strain evidence="2 4">CBS 109695</strain>
    </source>
</reference>
<dbReference type="EMBL" id="KV417534">
    <property type="protein sequence ID" value="KZP23236.1"/>
    <property type="molecule type" value="Genomic_DNA"/>
</dbReference>
<keyword evidence="4" id="KW-1185">Reference proteome</keyword>
<accession>A0A166DJ31</accession>
<protein>
    <submittedName>
        <fullName evidence="2">Uncharacterized protein</fullName>
    </submittedName>
</protein>
<evidence type="ECO:0000256" key="1">
    <source>
        <dbReference type="SAM" id="MobiDB-lite"/>
    </source>
</evidence>